<feature type="compositionally biased region" description="Acidic residues" evidence="4">
    <location>
        <begin position="65"/>
        <end position="83"/>
    </location>
</feature>
<dbReference type="PANTHER" id="PTHR30258:SF2">
    <property type="entry name" value="COMG OPERON PROTEIN 1"/>
    <property type="match status" value="1"/>
</dbReference>
<evidence type="ECO:0000256" key="4">
    <source>
        <dbReference type="SAM" id="MobiDB-lite"/>
    </source>
</evidence>
<keyword evidence="2" id="KW-0547">Nucleotide-binding</keyword>
<dbReference type="AlphaFoldDB" id="A0A9X1MG82"/>
<organism evidence="6 7">
    <name type="scientific">Arthrobacter caoxuetaonis</name>
    <dbReference type="NCBI Taxonomy" id="2886935"/>
    <lineage>
        <taxon>Bacteria</taxon>
        <taxon>Bacillati</taxon>
        <taxon>Actinomycetota</taxon>
        <taxon>Actinomycetes</taxon>
        <taxon>Micrococcales</taxon>
        <taxon>Micrococcaceae</taxon>
        <taxon>Arthrobacter</taxon>
    </lineage>
</organism>
<dbReference type="Pfam" id="PF00437">
    <property type="entry name" value="T2SSE"/>
    <property type="match status" value="1"/>
</dbReference>
<reference evidence="6" key="1">
    <citation type="submission" date="2021-10" db="EMBL/GenBank/DDBJ databases">
        <title>Novel species in genus Arthrobacter.</title>
        <authorList>
            <person name="Liu Y."/>
        </authorList>
    </citation>
    <scope>NUCLEOTIDE SEQUENCE</scope>
    <source>
        <strain evidence="6">Zg-Y453</strain>
    </source>
</reference>
<proteinExistence type="inferred from homology"/>
<name>A0A9X1MG82_9MICC</name>
<dbReference type="GO" id="GO:0005524">
    <property type="term" value="F:ATP binding"/>
    <property type="evidence" value="ECO:0007669"/>
    <property type="project" value="UniProtKB-KW"/>
</dbReference>
<dbReference type="Proteomes" id="UP001139158">
    <property type="component" value="Unassembled WGS sequence"/>
</dbReference>
<sequence>MAKRAGIRRKSEFPRHRAGTDYSDRTLPYPKKAAAAGPDTASLPGPGLDILPEAPFIGPLPMPEGYEEPVPETPEPEPEDEQEQITYPENYLEISPDVNGWFQNIIQECMDIGASDVLLSTESERKVLTVQARVDGRMRPIRRVEGLEARQIVGKFKSGSGLSTGVSFIPEETIYMVDVDGEERKARVVSFHTADGGDAIVLRLPPAGALRRLSELSFSPLNKELFEELLGAANRMIVIAGPMGSGKTTTAHGALMHVSTGTRTVWTVEDPVERNLPGLIQLEVDEENNAGFDALLPALVRSDYDTLFIGEIRDNTTAAAAVRQAKAGRQVITTIHANNNVTALLRLIDLAEDSPLSVLDSVKGVVSQRLIGRLNADWDGRDPMTKYKGRVPIHEVLTITDAITEAIMANVPLSRLRAIAEESSRSTFRQDVERLIADGITDREEARRVLGG</sequence>
<evidence type="ECO:0000313" key="7">
    <source>
        <dbReference type="Proteomes" id="UP001139158"/>
    </source>
</evidence>
<feature type="compositionally biased region" description="Basic and acidic residues" evidence="4">
    <location>
        <begin position="9"/>
        <end position="24"/>
    </location>
</feature>
<dbReference type="RefSeq" id="WP_227897229.1">
    <property type="nucleotide sequence ID" value="NZ_CP099467.1"/>
</dbReference>
<feature type="domain" description="Bacterial type II secretion system protein E" evidence="5">
    <location>
        <begin position="102"/>
        <end position="447"/>
    </location>
</feature>
<dbReference type="EMBL" id="JAJFZV010000018">
    <property type="protein sequence ID" value="MCC3299241.1"/>
    <property type="molecule type" value="Genomic_DNA"/>
</dbReference>
<dbReference type="GO" id="GO:0016887">
    <property type="term" value="F:ATP hydrolysis activity"/>
    <property type="evidence" value="ECO:0007669"/>
    <property type="project" value="TreeGrafter"/>
</dbReference>
<dbReference type="GO" id="GO:0005886">
    <property type="term" value="C:plasma membrane"/>
    <property type="evidence" value="ECO:0007669"/>
    <property type="project" value="TreeGrafter"/>
</dbReference>
<evidence type="ECO:0000259" key="5">
    <source>
        <dbReference type="Pfam" id="PF00437"/>
    </source>
</evidence>
<accession>A0A9X1MG82</accession>
<protein>
    <submittedName>
        <fullName evidence="6">Flp pilus assembly complex ATPase component TadA</fullName>
    </submittedName>
</protein>
<dbReference type="SUPFAM" id="SSF52540">
    <property type="entry name" value="P-loop containing nucleoside triphosphate hydrolases"/>
    <property type="match status" value="1"/>
</dbReference>
<evidence type="ECO:0000256" key="3">
    <source>
        <dbReference type="ARBA" id="ARBA00022840"/>
    </source>
</evidence>
<feature type="region of interest" description="Disordered" evidence="4">
    <location>
        <begin position="1"/>
        <end position="84"/>
    </location>
</feature>
<evidence type="ECO:0000256" key="1">
    <source>
        <dbReference type="ARBA" id="ARBA00006611"/>
    </source>
</evidence>
<gene>
    <name evidence="6" type="primary">tadA</name>
    <name evidence="6" type="ORF">LJ757_15735</name>
</gene>
<keyword evidence="3" id="KW-0067">ATP-binding</keyword>
<keyword evidence="7" id="KW-1185">Reference proteome</keyword>
<dbReference type="PANTHER" id="PTHR30258">
    <property type="entry name" value="TYPE II SECRETION SYSTEM PROTEIN GSPE-RELATED"/>
    <property type="match status" value="1"/>
</dbReference>
<dbReference type="Gene3D" id="3.40.50.300">
    <property type="entry name" value="P-loop containing nucleotide triphosphate hydrolases"/>
    <property type="match status" value="1"/>
</dbReference>
<dbReference type="InterPro" id="IPR027417">
    <property type="entry name" value="P-loop_NTPase"/>
</dbReference>
<evidence type="ECO:0000256" key="2">
    <source>
        <dbReference type="ARBA" id="ARBA00022741"/>
    </source>
</evidence>
<comment type="caution">
    <text evidence="6">The sequence shown here is derived from an EMBL/GenBank/DDBJ whole genome shotgun (WGS) entry which is preliminary data.</text>
</comment>
<evidence type="ECO:0000313" key="6">
    <source>
        <dbReference type="EMBL" id="MCC3299241.1"/>
    </source>
</evidence>
<comment type="similarity">
    <text evidence="1">Belongs to the GSP E family.</text>
</comment>
<dbReference type="Gene3D" id="3.30.450.90">
    <property type="match status" value="1"/>
</dbReference>
<dbReference type="InterPro" id="IPR001482">
    <property type="entry name" value="T2SS/T4SS_dom"/>
</dbReference>